<sequence>MSLIEAKFANECRIGFKWKIKEEDLRNLLEGGLTSKEFKANIPGVKYYIVLYPNGRHESEKNHVLFVLHLKFEMIKNVNGFFTLSFNSFPHGTRFSFKNCDESGFERYLCTRDALFDTKNKFFIDGFMEVELNGGLETQGIKRKAPDSVSLTELLWKNDDEKDVTFVVGEKEIKVHKWILCAKSHVFKIELKCGLKETKENKIVITDFSFETVQIVVEHFYEREIKDLINEKNASELLHFADKYNIEPLHEFIQTLLIEKLSQKNIVEFANASLTSNAENLRECCICFLISFAGKKSFITDIEELKDEIASEMCRRLFFSAS</sequence>
<proteinExistence type="predicted"/>
<reference evidence="2" key="1">
    <citation type="submission" date="2022-11" db="UniProtKB">
        <authorList>
            <consortium name="WormBaseParasite"/>
        </authorList>
    </citation>
    <scope>IDENTIFICATION</scope>
</reference>
<protein>
    <submittedName>
        <fullName evidence="2">BTB domain-containing protein</fullName>
    </submittedName>
</protein>
<evidence type="ECO:0000313" key="2">
    <source>
        <dbReference type="WBParaSite" id="ES5_v2.g11264.t1"/>
    </source>
</evidence>
<accession>A0AC34F341</accession>
<organism evidence="1 2">
    <name type="scientific">Panagrolaimus sp. ES5</name>
    <dbReference type="NCBI Taxonomy" id="591445"/>
    <lineage>
        <taxon>Eukaryota</taxon>
        <taxon>Metazoa</taxon>
        <taxon>Ecdysozoa</taxon>
        <taxon>Nematoda</taxon>
        <taxon>Chromadorea</taxon>
        <taxon>Rhabditida</taxon>
        <taxon>Tylenchina</taxon>
        <taxon>Panagrolaimomorpha</taxon>
        <taxon>Panagrolaimoidea</taxon>
        <taxon>Panagrolaimidae</taxon>
        <taxon>Panagrolaimus</taxon>
    </lineage>
</organism>
<evidence type="ECO:0000313" key="1">
    <source>
        <dbReference type="Proteomes" id="UP000887579"/>
    </source>
</evidence>
<dbReference type="Proteomes" id="UP000887579">
    <property type="component" value="Unplaced"/>
</dbReference>
<dbReference type="WBParaSite" id="ES5_v2.g11264.t1">
    <property type="protein sequence ID" value="ES5_v2.g11264.t1"/>
    <property type="gene ID" value="ES5_v2.g11264"/>
</dbReference>
<name>A0AC34F341_9BILA</name>